<feature type="domain" description="AB hydrolase-1" evidence="1">
    <location>
        <begin position="38"/>
        <end position="144"/>
    </location>
</feature>
<accession>A0ABU2BQI3</accession>
<comment type="caution">
    <text evidence="2">The sequence shown here is derived from an EMBL/GenBank/DDBJ whole genome shotgun (WGS) entry which is preliminary data.</text>
</comment>
<dbReference type="InterPro" id="IPR050266">
    <property type="entry name" value="AB_hydrolase_sf"/>
</dbReference>
<dbReference type="SUPFAM" id="SSF53474">
    <property type="entry name" value="alpha/beta-Hydrolases"/>
    <property type="match status" value="1"/>
</dbReference>
<dbReference type="InterPro" id="IPR000073">
    <property type="entry name" value="AB_hydrolase_1"/>
</dbReference>
<proteinExistence type="predicted"/>
<dbReference type="EMBL" id="JAVDYG010000001">
    <property type="protein sequence ID" value="MDR7360882.1"/>
    <property type="molecule type" value="Genomic_DNA"/>
</dbReference>
<evidence type="ECO:0000313" key="2">
    <source>
        <dbReference type="EMBL" id="MDR7360882.1"/>
    </source>
</evidence>
<organism evidence="2 3">
    <name type="scientific">Nocardioides marmoribigeumensis</name>
    <dbReference type="NCBI Taxonomy" id="433649"/>
    <lineage>
        <taxon>Bacteria</taxon>
        <taxon>Bacillati</taxon>
        <taxon>Actinomycetota</taxon>
        <taxon>Actinomycetes</taxon>
        <taxon>Propionibacteriales</taxon>
        <taxon>Nocardioidaceae</taxon>
        <taxon>Nocardioides</taxon>
    </lineage>
</organism>
<dbReference type="RefSeq" id="WP_310298032.1">
    <property type="nucleotide sequence ID" value="NZ_BAAAPS010000002.1"/>
</dbReference>
<protein>
    <submittedName>
        <fullName evidence="2">Pimeloyl-ACP methyl ester carboxylesterase</fullName>
    </submittedName>
</protein>
<name>A0ABU2BQI3_9ACTN</name>
<dbReference type="InterPro" id="IPR029058">
    <property type="entry name" value="AB_hydrolase_fold"/>
</dbReference>
<sequence>MSSHPGPHVAERVGQFFIGDDRLEYTEFGSAGRGGDRWVVLVHGQLMPRSMHDPLARVLAAHGNHVVTVDLLGHGRSDRPEDPRDYSMTAFAEQVVALLDHLGAETAVVGGTSLGANVGLEVAVLAPDRVQGLLLEMPVLDNAVEAGILAFAPLLFTARFAPFVITLVAASSRLVPRRFATHWGRVVLDTLDQRPGPMAAAVHGLFFGRIAPPARTRRTLPHPALVVGHPGDPIHLAADARMVADELARASYVEASSILEWRLRPQRLTARTVDFVDEVWGRGTAQPGDTHLEEVGGAVLP</sequence>
<dbReference type="PANTHER" id="PTHR43798">
    <property type="entry name" value="MONOACYLGLYCEROL LIPASE"/>
    <property type="match status" value="1"/>
</dbReference>
<evidence type="ECO:0000313" key="3">
    <source>
        <dbReference type="Proteomes" id="UP001183648"/>
    </source>
</evidence>
<dbReference type="Gene3D" id="3.40.50.1820">
    <property type="entry name" value="alpha/beta hydrolase"/>
    <property type="match status" value="1"/>
</dbReference>
<dbReference type="PRINTS" id="PR00111">
    <property type="entry name" value="ABHYDROLASE"/>
</dbReference>
<dbReference type="Pfam" id="PF00561">
    <property type="entry name" value="Abhydrolase_1"/>
    <property type="match status" value="1"/>
</dbReference>
<dbReference type="Proteomes" id="UP001183648">
    <property type="component" value="Unassembled WGS sequence"/>
</dbReference>
<gene>
    <name evidence="2" type="ORF">J2S63_000435</name>
</gene>
<keyword evidence="3" id="KW-1185">Reference proteome</keyword>
<reference evidence="2 3" key="1">
    <citation type="submission" date="2023-07" db="EMBL/GenBank/DDBJ databases">
        <title>Sequencing the genomes of 1000 actinobacteria strains.</title>
        <authorList>
            <person name="Klenk H.-P."/>
        </authorList>
    </citation>
    <scope>NUCLEOTIDE SEQUENCE [LARGE SCALE GENOMIC DNA]</scope>
    <source>
        <strain evidence="2 3">DSM 19426</strain>
    </source>
</reference>
<evidence type="ECO:0000259" key="1">
    <source>
        <dbReference type="Pfam" id="PF00561"/>
    </source>
</evidence>